<protein>
    <submittedName>
        <fullName evidence="1">Uncharacterized protein</fullName>
    </submittedName>
</protein>
<organism evidence="1 2">
    <name type="scientific">Fibrella rubiginis</name>
    <dbReference type="NCBI Taxonomy" id="2817060"/>
    <lineage>
        <taxon>Bacteria</taxon>
        <taxon>Pseudomonadati</taxon>
        <taxon>Bacteroidota</taxon>
        <taxon>Cytophagia</taxon>
        <taxon>Cytophagales</taxon>
        <taxon>Spirosomataceae</taxon>
        <taxon>Fibrella</taxon>
    </lineage>
</organism>
<evidence type="ECO:0000313" key="2">
    <source>
        <dbReference type="Proteomes" id="UP000664034"/>
    </source>
</evidence>
<dbReference type="EMBL" id="JAFMYV010000001">
    <property type="protein sequence ID" value="MBO0934916.1"/>
    <property type="molecule type" value="Genomic_DNA"/>
</dbReference>
<accession>A0A939K3A2</accession>
<comment type="caution">
    <text evidence="1">The sequence shown here is derived from an EMBL/GenBank/DDBJ whole genome shotgun (WGS) entry which is preliminary data.</text>
</comment>
<dbReference type="AlphaFoldDB" id="A0A939K3A2"/>
<dbReference type="Proteomes" id="UP000664034">
    <property type="component" value="Unassembled WGS sequence"/>
</dbReference>
<gene>
    <name evidence="1" type="ORF">J2I47_00010</name>
</gene>
<evidence type="ECO:0000313" key="1">
    <source>
        <dbReference type="EMBL" id="MBO0934916.1"/>
    </source>
</evidence>
<reference evidence="1" key="1">
    <citation type="submission" date="2021-03" db="EMBL/GenBank/DDBJ databases">
        <title>Fibrella sp. HMF5335 genome sequencing and assembly.</title>
        <authorList>
            <person name="Kang H."/>
            <person name="Kim H."/>
            <person name="Bae S."/>
            <person name="Joh K."/>
        </authorList>
    </citation>
    <scope>NUCLEOTIDE SEQUENCE</scope>
    <source>
        <strain evidence="1">HMF5335</strain>
    </source>
</reference>
<sequence length="156" mass="16704">MNNRMNVTTQNPNVVLLPVSSGACPQDAKSIADRINAFRNSTLWSYTRQVILGIPDAPYSLEFPIDKVQQLLNSPGCVGMRVYFALEALPVGDLALSNASPKMVKSALSLVLVGHNAQNDDIISLDVTMASANQIACCGTPPPTRIGTTVINFMSL</sequence>
<dbReference type="PROSITE" id="PS51257">
    <property type="entry name" value="PROKAR_LIPOPROTEIN"/>
    <property type="match status" value="1"/>
</dbReference>
<name>A0A939K3A2_9BACT</name>
<dbReference type="RefSeq" id="WP_207362492.1">
    <property type="nucleotide sequence ID" value="NZ_JAFMYV010000001.1"/>
</dbReference>
<proteinExistence type="predicted"/>
<keyword evidence="2" id="KW-1185">Reference proteome</keyword>